<feature type="transmembrane region" description="Helical" evidence="4">
    <location>
        <begin position="6"/>
        <end position="30"/>
    </location>
</feature>
<keyword evidence="2 4" id="KW-0472">Membrane</keyword>
<dbReference type="STRING" id="1075417.SAMN05421823_103290"/>
<keyword evidence="4" id="KW-0812">Transmembrane</keyword>
<sequence length="270" mass="30881">MNRRYVPVAIVAAIIFVGILLFSNATFVTIRPGERGLLFQRFGGGLDKEHVYAQGFHVIAPWNDMIVYNVQKQENQEQMDVLSSNGLAINVDFSIRYRPIESKLGFLHEEIGPEYLQKVVIPEVRASARRVIGKYTPEELYSTKREAIQQDIEAETRQILVQNFVDLDALLIRSIQLPDKIKQAIERKLEQEQQAQEYEFRLVKEQKEAERKQIEAKGIQEFQRIVTEGISDKLLKWKGIEATQELAKSENSKMVIIGGGNDGLPVILNE</sequence>
<dbReference type="RefSeq" id="WP_089681307.1">
    <property type="nucleotide sequence ID" value="NZ_FNFO01000003.1"/>
</dbReference>
<dbReference type="EMBL" id="FNFO01000003">
    <property type="protein sequence ID" value="SDK68848.1"/>
    <property type="molecule type" value="Genomic_DNA"/>
</dbReference>
<comment type="subcellular location">
    <subcellularLocation>
        <location evidence="1">Membrane</location>
        <topology evidence="1">Single-pass membrane protein</topology>
    </subcellularLocation>
</comment>
<dbReference type="GO" id="GO:0006508">
    <property type="term" value="P:proteolysis"/>
    <property type="evidence" value="ECO:0007669"/>
    <property type="project" value="UniProtKB-KW"/>
</dbReference>
<evidence type="ECO:0000256" key="4">
    <source>
        <dbReference type="SAM" id="Phobius"/>
    </source>
</evidence>
<keyword evidence="7" id="KW-1185">Reference proteome</keyword>
<dbReference type="InterPro" id="IPR001107">
    <property type="entry name" value="Band_7"/>
</dbReference>
<reference evidence="6 7" key="1">
    <citation type="submission" date="2016-10" db="EMBL/GenBank/DDBJ databases">
        <authorList>
            <person name="de Groot N.N."/>
        </authorList>
    </citation>
    <scope>NUCLEOTIDE SEQUENCE [LARGE SCALE GENOMIC DNA]</scope>
    <source>
        <strain evidence="6 7">DSM 25186</strain>
    </source>
</reference>
<dbReference type="CDD" id="cd03401">
    <property type="entry name" value="SPFH_prohibitin"/>
    <property type="match status" value="1"/>
</dbReference>
<keyword evidence="6" id="KW-0378">Hydrolase</keyword>
<accession>A0A1G9DYD7</accession>
<organism evidence="6 7">
    <name type="scientific">Catalinimonas alkaloidigena</name>
    <dbReference type="NCBI Taxonomy" id="1075417"/>
    <lineage>
        <taxon>Bacteria</taxon>
        <taxon>Pseudomonadati</taxon>
        <taxon>Bacteroidota</taxon>
        <taxon>Cytophagia</taxon>
        <taxon>Cytophagales</taxon>
        <taxon>Catalimonadaceae</taxon>
        <taxon>Catalinimonas</taxon>
    </lineage>
</organism>
<dbReference type="AlphaFoldDB" id="A0A1G9DYD7"/>
<protein>
    <submittedName>
        <fullName evidence="6">Regulator of protease activity HflC, stomatin/prohibitin superfamily</fullName>
    </submittedName>
</protein>
<dbReference type="PANTHER" id="PTHR23222">
    <property type="entry name" value="PROHIBITIN"/>
    <property type="match status" value="1"/>
</dbReference>
<dbReference type="OrthoDB" id="9792660at2"/>
<dbReference type="GO" id="GO:0007005">
    <property type="term" value="P:mitochondrion organization"/>
    <property type="evidence" value="ECO:0007669"/>
    <property type="project" value="TreeGrafter"/>
</dbReference>
<keyword evidence="6" id="KW-0645">Protease</keyword>
<dbReference type="GO" id="GO:0016020">
    <property type="term" value="C:membrane"/>
    <property type="evidence" value="ECO:0007669"/>
    <property type="project" value="UniProtKB-SubCell"/>
</dbReference>
<dbReference type="Gene3D" id="3.30.479.30">
    <property type="entry name" value="Band 7 domain"/>
    <property type="match status" value="1"/>
</dbReference>
<evidence type="ECO:0000259" key="5">
    <source>
        <dbReference type="SMART" id="SM00244"/>
    </source>
</evidence>
<name>A0A1G9DYD7_9BACT</name>
<dbReference type="GO" id="GO:0008233">
    <property type="term" value="F:peptidase activity"/>
    <property type="evidence" value="ECO:0007669"/>
    <property type="project" value="UniProtKB-KW"/>
</dbReference>
<feature type="coiled-coil region" evidence="3">
    <location>
        <begin position="181"/>
        <end position="215"/>
    </location>
</feature>
<dbReference type="SUPFAM" id="SSF117892">
    <property type="entry name" value="Band 7/SPFH domain"/>
    <property type="match status" value="1"/>
</dbReference>
<proteinExistence type="predicted"/>
<gene>
    <name evidence="6" type="ORF">SAMN05421823_103290</name>
</gene>
<dbReference type="Proteomes" id="UP000198510">
    <property type="component" value="Unassembled WGS sequence"/>
</dbReference>
<evidence type="ECO:0000313" key="6">
    <source>
        <dbReference type="EMBL" id="SDK68848.1"/>
    </source>
</evidence>
<evidence type="ECO:0000256" key="3">
    <source>
        <dbReference type="SAM" id="Coils"/>
    </source>
</evidence>
<keyword evidence="3" id="KW-0175">Coiled coil</keyword>
<feature type="domain" description="Band 7" evidence="5">
    <location>
        <begin position="25"/>
        <end position="189"/>
    </location>
</feature>
<evidence type="ECO:0000313" key="7">
    <source>
        <dbReference type="Proteomes" id="UP000198510"/>
    </source>
</evidence>
<dbReference type="SMART" id="SM00244">
    <property type="entry name" value="PHB"/>
    <property type="match status" value="1"/>
</dbReference>
<dbReference type="PANTHER" id="PTHR23222:SF1">
    <property type="entry name" value="PROHIBITIN-2"/>
    <property type="match status" value="1"/>
</dbReference>
<dbReference type="InterPro" id="IPR036013">
    <property type="entry name" value="Band_7/SPFH_dom_sf"/>
</dbReference>
<keyword evidence="4" id="KW-1133">Transmembrane helix</keyword>
<dbReference type="InterPro" id="IPR000163">
    <property type="entry name" value="Prohibitin"/>
</dbReference>
<evidence type="ECO:0000256" key="2">
    <source>
        <dbReference type="ARBA" id="ARBA00023136"/>
    </source>
</evidence>
<dbReference type="Pfam" id="PF01145">
    <property type="entry name" value="Band_7"/>
    <property type="match status" value="1"/>
</dbReference>
<evidence type="ECO:0000256" key="1">
    <source>
        <dbReference type="ARBA" id="ARBA00004167"/>
    </source>
</evidence>